<reference evidence="4 7" key="3">
    <citation type="journal article" date="2019" name="Appl. Microbiol. Biotechnol.">
        <title>Uncovering carbohydrate metabolism through a genotype-phenotype association study of 56 lactic acid bacteria genomes.</title>
        <authorList>
            <person name="Buron-Moles G."/>
            <person name="Chailyan A."/>
            <person name="Dolejs I."/>
            <person name="Forster J."/>
            <person name="Miks M.H."/>
        </authorList>
    </citation>
    <scope>NUCLEOTIDE SEQUENCE [LARGE SCALE GENOMIC DNA]</scope>
    <source>
        <strain evidence="4 7">DSM 10551</strain>
    </source>
</reference>
<evidence type="ECO:0000313" key="3">
    <source>
        <dbReference type="EMBL" id="PAK84662.1"/>
    </source>
</evidence>
<evidence type="ECO:0000256" key="1">
    <source>
        <dbReference type="SAM" id="Phobius"/>
    </source>
</evidence>
<reference evidence="2 5" key="1">
    <citation type="journal article" date="2017" name="Biosci Microbiota Food Health">
        <title>Genomic characterization reconfirms the taxonomic status of Lactobacillus parakefiri.</title>
        <authorList>
            <person name="Tanizawa Y."/>
            <person name="Kobayashi H."/>
            <person name="Kaminuma E."/>
            <person name="Sakamoto M."/>
            <person name="Ohkuma M."/>
            <person name="Nakamura Y."/>
            <person name="Arita M."/>
            <person name="Tohno M."/>
        </authorList>
    </citation>
    <scope>NUCLEOTIDE SEQUENCE [LARGE SCALE GENOMIC DNA]</scope>
    <source>
        <strain evidence="2 5">JCM 8573</strain>
    </source>
</reference>
<protein>
    <submittedName>
        <fullName evidence="3">Uncharacterized protein</fullName>
    </submittedName>
</protein>
<dbReference type="EMBL" id="PUFL01000014">
    <property type="protein sequence ID" value="TDG94608.1"/>
    <property type="molecule type" value="Genomic_DNA"/>
</dbReference>
<reference evidence="4" key="4">
    <citation type="submission" date="2019-02" db="EMBL/GenBank/DDBJ databases">
        <authorList>
            <person name="Buron G."/>
            <person name="Chaylann A."/>
            <person name="Dolejs I."/>
            <person name="Forster J."/>
            <person name="Miks M.H."/>
        </authorList>
    </citation>
    <scope>NUCLEOTIDE SEQUENCE</scope>
    <source>
        <strain evidence="4">DSM 10551</strain>
    </source>
</reference>
<evidence type="ECO:0000313" key="4">
    <source>
        <dbReference type="EMBL" id="TDG94608.1"/>
    </source>
</evidence>
<evidence type="ECO:0000313" key="2">
    <source>
        <dbReference type="EMBL" id="GAW72122.1"/>
    </source>
</evidence>
<comment type="caution">
    <text evidence="3">The sequence shown here is derived from an EMBL/GenBank/DDBJ whole genome shotgun (WGS) entry which is preliminary data.</text>
</comment>
<dbReference type="RefSeq" id="WP_057962285.1">
    <property type="nucleotide sequence ID" value="NZ_BAAAXO010000007.1"/>
</dbReference>
<name>A0A269YGL0_9LACO</name>
<dbReference type="AlphaFoldDB" id="A0A269YGL0"/>
<evidence type="ECO:0000313" key="6">
    <source>
        <dbReference type="Proteomes" id="UP000216802"/>
    </source>
</evidence>
<keyword evidence="1" id="KW-0812">Transmembrane</keyword>
<organism evidence="3 6">
    <name type="scientific">Lentilactobacillus parakefiri</name>
    <dbReference type="NCBI Taxonomy" id="152332"/>
    <lineage>
        <taxon>Bacteria</taxon>
        <taxon>Bacillati</taxon>
        <taxon>Bacillota</taxon>
        <taxon>Bacilli</taxon>
        <taxon>Lactobacillales</taxon>
        <taxon>Lactobacillaceae</taxon>
        <taxon>Lentilactobacillus</taxon>
    </lineage>
</organism>
<dbReference type="Proteomes" id="UP000214739">
    <property type="component" value="Unassembled WGS sequence"/>
</dbReference>
<evidence type="ECO:0000313" key="7">
    <source>
        <dbReference type="Proteomes" id="UP000294668"/>
    </source>
</evidence>
<sequence>MSHKRFTEHPYIAAWLVLELIFICSLLGWALVSSTQIADLVVPTFVIPSVVCTAISLLTWKTKQ</sequence>
<dbReference type="Proteomes" id="UP000216802">
    <property type="component" value="Unassembled WGS sequence"/>
</dbReference>
<feature type="transmembrane region" description="Helical" evidence="1">
    <location>
        <begin position="12"/>
        <end position="31"/>
    </location>
</feature>
<dbReference type="OrthoDB" id="2323916at2"/>
<dbReference type="Proteomes" id="UP000294668">
    <property type="component" value="Unassembled WGS sequence"/>
</dbReference>
<keyword evidence="7" id="KW-1185">Reference proteome</keyword>
<keyword evidence="1" id="KW-1133">Transmembrane helix</keyword>
<proteinExistence type="predicted"/>
<dbReference type="EMBL" id="BDGB01000055">
    <property type="protein sequence ID" value="GAW72122.1"/>
    <property type="molecule type" value="Genomic_DNA"/>
</dbReference>
<evidence type="ECO:0000313" key="5">
    <source>
        <dbReference type="Proteomes" id="UP000214739"/>
    </source>
</evidence>
<dbReference type="EMBL" id="NCXI01000025">
    <property type="protein sequence ID" value="PAK84662.1"/>
    <property type="molecule type" value="Genomic_DNA"/>
</dbReference>
<gene>
    <name evidence="3" type="ORF">B8W98_04820</name>
    <name evidence="4" type="ORF">C5L28_001927</name>
    <name evidence="2" type="ORF">LPKJCM_01231</name>
</gene>
<accession>A0A269YGL0</accession>
<reference evidence="3 6" key="2">
    <citation type="submission" date="2017-04" db="EMBL/GenBank/DDBJ databases">
        <title>Kefir bacterial isolates.</title>
        <authorList>
            <person name="Kim Y."/>
            <person name="Blasche S."/>
            <person name="Patil K.R."/>
        </authorList>
    </citation>
    <scope>NUCLEOTIDE SEQUENCE [LARGE SCALE GENOMIC DNA]</scope>
    <source>
        <strain evidence="3 6">OG2</strain>
    </source>
</reference>
<feature type="transmembrane region" description="Helical" evidence="1">
    <location>
        <begin position="37"/>
        <end position="60"/>
    </location>
</feature>
<keyword evidence="1" id="KW-0472">Membrane</keyword>